<reference evidence="1 2" key="1">
    <citation type="submission" date="2018-03" db="EMBL/GenBank/DDBJ databases">
        <title>Rhodobacter blasticus.</title>
        <authorList>
            <person name="Meyer T.E."/>
            <person name="Miller S."/>
            <person name="Lodha T."/>
            <person name="Gandham S."/>
            <person name="Chintalapati S."/>
            <person name="Chintalapati V.R."/>
        </authorList>
    </citation>
    <scope>NUCLEOTIDE SEQUENCE [LARGE SCALE GENOMIC DNA]</scope>
    <source>
        <strain evidence="1 2">DSM 2131</strain>
    </source>
</reference>
<dbReference type="InterPro" id="IPR029033">
    <property type="entry name" value="His_PPase_superfam"/>
</dbReference>
<proteinExistence type="predicted"/>
<dbReference type="GO" id="GO:0005737">
    <property type="term" value="C:cytoplasm"/>
    <property type="evidence" value="ECO:0007669"/>
    <property type="project" value="TreeGrafter"/>
</dbReference>
<dbReference type="RefSeq" id="WP_107672351.1">
    <property type="nucleotide sequence ID" value="NZ_PZKE01000003.1"/>
</dbReference>
<evidence type="ECO:0000313" key="2">
    <source>
        <dbReference type="Proteomes" id="UP000241362"/>
    </source>
</evidence>
<keyword evidence="2" id="KW-1185">Reference proteome</keyword>
<dbReference type="InterPro" id="IPR013078">
    <property type="entry name" value="His_Pase_superF_clade-1"/>
</dbReference>
<dbReference type="EMBL" id="PZKE01000003">
    <property type="protein sequence ID" value="PTE15675.1"/>
    <property type="molecule type" value="Genomic_DNA"/>
</dbReference>
<organism evidence="1 2">
    <name type="scientific">Fuscovulum blasticum DSM 2131</name>
    <dbReference type="NCBI Taxonomy" id="1188250"/>
    <lineage>
        <taxon>Bacteria</taxon>
        <taxon>Pseudomonadati</taxon>
        <taxon>Pseudomonadota</taxon>
        <taxon>Alphaproteobacteria</taxon>
        <taxon>Rhodobacterales</taxon>
        <taxon>Paracoccaceae</taxon>
        <taxon>Pseudogemmobacter</taxon>
    </lineage>
</organism>
<dbReference type="PANTHER" id="PTHR48100:SF1">
    <property type="entry name" value="HISTIDINE PHOSPHATASE FAMILY PROTEIN-RELATED"/>
    <property type="match status" value="1"/>
</dbReference>
<gene>
    <name evidence="1" type="ORF">C5F44_04715</name>
</gene>
<dbReference type="PANTHER" id="PTHR48100">
    <property type="entry name" value="BROAD-SPECIFICITY PHOSPHATASE YOR283W-RELATED"/>
    <property type="match status" value="1"/>
</dbReference>
<evidence type="ECO:0000313" key="1">
    <source>
        <dbReference type="EMBL" id="PTE15675.1"/>
    </source>
</evidence>
<dbReference type="Pfam" id="PF00300">
    <property type="entry name" value="His_Phos_1"/>
    <property type="match status" value="1"/>
</dbReference>
<dbReference type="InterPro" id="IPR050275">
    <property type="entry name" value="PGM_Phosphatase"/>
</dbReference>
<name>A0A2T4JCN8_FUSBL</name>
<protein>
    <submittedName>
        <fullName evidence="1">Histidine phosphatase family protein</fullName>
    </submittedName>
</protein>
<accession>A0A2T4JCN8</accession>
<dbReference type="SUPFAM" id="SSF53254">
    <property type="entry name" value="Phosphoglycerate mutase-like"/>
    <property type="match status" value="1"/>
</dbReference>
<dbReference type="Gene3D" id="3.40.50.1240">
    <property type="entry name" value="Phosphoglycerate mutase-like"/>
    <property type="match status" value="1"/>
</dbReference>
<dbReference type="Proteomes" id="UP000241362">
    <property type="component" value="Unassembled WGS sequence"/>
</dbReference>
<comment type="caution">
    <text evidence="1">The sequence shown here is derived from an EMBL/GenBank/DDBJ whole genome shotgun (WGS) entry which is preliminary data.</text>
</comment>
<sequence length="185" mass="20069">MTRLWLVRHGPTHAKTMVGWSDLPADLSDHAAIARLNAHLPADAPVLSSDLSRAVATADALAPRPRLPHDPDWRELNFGAWELRPWDEIEDQAAARAFWDDPGDTCPPGGESWNRLTARVHAAIGRLSDRPEVIVVAHFGPIVAALQLAEGLSPLAAFAHRIDPLSVTCIDFGPTCAVRAINHIA</sequence>
<dbReference type="AlphaFoldDB" id="A0A2T4JCN8"/>
<dbReference type="SMART" id="SM00855">
    <property type="entry name" value="PGAM"/>
    <property type="match status" value="1"/>
</dbReference>
<dbReference type="CDD" id="cd07067">
    <property type="entry name" value="HP_PGM_like"/>
    <property type="match status" value="1"/>
</dbReference>
<dbReference type="GO" id="GO:0016791">
    <property type="term" value="F:phosphatase activity"/>
    <property type="evidence" value="ECO:0007669"/>
    <property type="project" value="TreeGrafter"/>
</dbReference>